<dbReference type="Pfam" id="PF00407">
    <property type="entry name" value="Bet_v_1"/>
    <property type="match status" value="1"/>
</dbReference>
<dbReference type="Proteomes" id="UP000712281">
    <property type="component" value="Unassembled WGS sequence"/>
</dbReference>
<dbReference type="InterPro" id="IPR000916">
    <property type="entry name" value="Bet_v_I/MLP"/>
</dbReference>
<name>A0A8S9HBE0_BRACR</name>
<dbReference type="GO" id="GO:0006952">
    <property type="term" value="P:defense response"/>
    <property type="evidence" value="ECO:0007669"/>
    <property type="project" value="InterPro"/>
</dbReference>
<accession>A0A8S9HBE0</accession>
<comment type="caution">
    <text evidence="2">The sequence shown here is derived from an EMBL/GenBank/DDBJ whole genome shotgun (WGS) entry which is preliminary data.</text>
</comment>
<sequence>MGLSGVLHVEVEVKSPAEKFWVALGDGINLFPKEFPKDYKTMQVLAGDGNSPGSIRLIIYGEDELKTYTI</sequence>
<evidence type="ECO:0000259" key="1">
    <source>
        <dbReference type="Pfam" id="PF00407"/>
    </source>
</evidence>
<proteinExistence type="predicted"/>
<organism evidence="2 3">
    <name type="scientific">Brassica cretica</name>
    <name type="common">Mustard</name>
    <dbReference type="NCBI Taxonomy" id="69181"/>
    <lineage>
        <taxon>Eukaryota</taxon>
        <taxon>Viridiplantae</taxon>
        <taxon>Streptophyta</taxon>
        <taxon>Embryophyta</taxon>
        <taxon>Tracheophyta</taxon>
        <taxon>Spermatophyta</taxon>
        <taxon>Magnoliopsida</taxon>
        <taxon>eudicotyledons</taxon>
        <taxon>Gunneridae</taxon>
        <taxon>Pentapetalae</taxon>
        <taxon>rosids</taxon>
        <taxon>malvids</taxon>
        <taxon>Brassicales</taxon>
        <taxon>Brassicaceae</taxon>
        <taxon>Brassiceae</taxon>
        <taxon>Brassica</taxon>
    </lineage>
</organism>
<protein>
    <recommendedName>
        <fullName evidence="1">Bet v I/Major latex protein domain-containing protein</fullName>
    </recommendedName>
</protein>
<dbReference type="InterPro" id="IPR023393">
    <property type="entry name" value="START-like_dom_sf"/>
</dbReference>
<dbReference type="Gene3D" id="3.30.530.20">
    <property type="match status" value="1"/>
</dbReference>
<dbReference type="SUPFAM" id="SSF55961">
    <property type="entry name" value="Bet v1-like"/>
    <property type="match status" value="1"/>
</dbReference>
<dbReference type="EMBL" id="QGKW02001988">
    <property type="protein sequence ID" value="KAF2554204.1"/>
    <property type="molecule type" value="Genomic_DNA"/>
</dbReference>
<dbReference type="AlphaFoldDB" id="A0A8S9HBE0"/>
<evidence type="ECO:0000313" key="2">
    <source>
        <dbReference type="EMBL" id="KAF2554204.1"/>
    </source>
</evidence>
<reference evidence="2" key="1">
    <citation type="submission" date="2019-12" db="EMBL/GenBank/DDBJ databases">
        <title>Genome sequencing and annotation of Brassica cretica.</title>
        <authorList>
            <person name="Studholme D.J."/>
            <person name="Sarris P.F."/>
        </authorList>
    </citation>
    <scope>NUCLEOTIDE SEQUENCE</scope>
    <source>
        <strain evidence="2">PFS-001/15</strain>
        <tissue evidence="2">Leaf</tissue>
    </source>
</reference>
<evidence type="ECO:0000313" key="3">
    <source>
        <dbReference type="Proteomes" id="UP000712281"/>
    </source>
</evidence>
<feature type="domain" description="Bet v I/Major latex protein" evidence="1">
    <location>
        <begin position="4"/>
        <end position="66"/>
    </location>
</feature>
<gene>
    <name evidence="2" type="ORF">F2Q68_00035263</name>
</gene>